<organism evidence="1 2">
    <name type="scientific">Candidatus Terasakiella magnetica</name>
    <dbReference type="NCBI Taxonomy" id="1867952"/>
    <lineage>
        <taxon>Bacteria</taxon>
        <taxon>Pseudomonadati</taxon>
        <taxon>Pseudomonadota</taxon>
        <taxon>Alphaproteobacteria</taxon>
        <taxon>Rhodospirillales</taxon>
        <taxon>Terasakiellaceae</taxon>
        <taxon>Terasakiella</taxon>
    </lineage>
</organism>
<proteinExistence type="predicted"/>
<dbReference type="EMBL" id="FLYE01000044">
    <property type="protein sequence ID" value="SCA57256.1"/>
    <property type="molecule type" value="Genomic_DNA"/>
</dbReference>
<protein>
    <submittedName>
        <fullName evidence="1">Uncharacterized protein</fullName>
    </submittedName>
</protein>
<evidence type="ECO:0000313" key="2">
    <source>
        <dbReference type="Proteomes" id="UP000231658"/>
    </source>
</evidence>
<evidence type="ECO:0000313" key="1">
    <source>
        <dbReference type="EMBL" id="SCA57256.1"/>
    </source>
</evidence>
<keyword evidence="2" id="KW-1185">Reference proteome</keyword>
<gene>
    <name evidence="1" type="ORF">MTBPR1_50012</name>
</gene>
<dbReference type="Proteomes" id="UP000231658">
    <property type="component" value="Unassembled WGS sequence"/>
</dbReference>
<reference evidence="1 2" key="1">
    <citation type="submission" date="2016-07" db="EMBL/GenBank/DDBJ databases">
        <authorList>
            <person name="Lefevre C.T."/>
        </authorList>
    </citation>
    <scope>NUCLEOTIDE SEQUENCE [LARGE SCALE GENOMIC DNA]</scope>
    <source>
        <strain evidence="1">PR1</strain>
    </source>
</reference>
<sequence length="52" mass="5968">MLCSHLGIDNSQERSKTVLEYKVNSLKKRKMGGGSGQVIDIEFIFTDMRFCR</sequence>
<name>A0A1C3RJ15_9PROT</name>
<accession>A0A1C3RJ15</accession>
<dbReference type="AlphaFoldDB" id="A0A1C3RJ15"/>